<dbReference type="AlphaFoldDB" id="A0A914UU38"/>
<evidence type="ECO:0000313" key="3">
    <source>
        <dbReference type="Proteomes" id="UP000887566"/>
    </source>
</evidence>
<reference evidence="4" key="1">
    <citation type="submission" date="2022-11" db="UniProtKB">
        <authorList>
            <consortium name="WormBaseParasite"/>
        </authorList>
    </citation>
    <scope>IDENTIFICATION</scope>
</reference>
<keyword evidence="2" id="KW-0812">Transmembrane</keyword>
<keyword evidence="2" id="KW-0472">Membrane</keyword>
<protein>
    <submittedName>
        <fullName evidence="4">Uncharacterized protein</fullName>
    </submittedName>
</protein>
<dbReference type="WBParaSite" id="PSAMB.scaffold12642size2661.g34997.t1">
    <property type="protein sequence ID" value="PSAMB.scaffold12642size2661.g34997.t1"/>
    <property type="gene ID" value="PSAMB.scaffold12642size2661.g34997"/>
</dbReference>
<dbReference type="Proteomes" id="UP000887566">
    <property type="component" value="Unplaced"/>
</dbReference>
<feature type="region of interest" description="Disordered" evidence="1">
    <location>
        <begin position="80"/>
        <end position="121"/>
    </location>
</feature>
<evidence type="ECO:0000313" key="4">
    <source>
        <dbReference type="WBParaSite" id="PSAMB.scaffold12642size2661.g34997.t1"/>
    </source>
</evidence>
<keyword evidence="3" id="KW-1185">Reference proteome</keyword>
<accession>A0A914UU38</accession>
<name>A0A914UU38_9BILA</name>
<dbReference type="PANTHER" id="PTHR45757">
    <property type="entry name" value="PROTEIN CBG23364-RELATED"/>
    <property type="match status" value="1"/>
</dbReference>
<feature type="compositionally biased region" description="Low complexity" evidence="1">
    <location>
        <begin position="90"/>
        <end position="111"/>
    </location>
</feature>
<dbReference type="PANTHER" id="PTHR45757:SF23">
    <property type="entry name" value="MAJOR FACILITATOR SUPERFAMILY (MFS) PROFILE DOMAIN-CONTAINING PROTEIN"/>
    <property type="match status" value="1"/>
</dbReference>
<dbReference type="GO" id="GO:0016020">
    <property type="term" value="C:membrane"/>
    <property type="evidence" value="ECO:0007669"/>
    <property type="project" value="TreeGrafter"/>
</dbReference>
<proteinExistence type="predicted"/>
<evidence type="ECO:0000256" key="2">
    <source>
        <dbReference type="SAM" id="Phobius"/>
    </source>
</evidence>
<keyword evidence="2" id="KW-1133">Transmembrane helix</keyword>
<feature type="transmembrane region" description="Helical" evidence="2">
    <location>
        <begin position="47"/>
        <end position="69"/>
    </location>
</feature>
<organism evidence="3 4">
    <name type="scientific">Plectus sambesii</name>
    <dbReference type="NCBI Taxonomy" id="2011161"/>
    <lineage>
        <taxon>Eukaryota</taxon>
        <taxon>Metazoa</taxon>
        <taxon>Ecdysozoa</taxon>
        <taxon>Nematoda</taxon>
        <taxon>Chromadorea</taxon>
        <taxon>Plectida</taxon>
        <taxon>Plectina</taxon>
        <taxon>Plectoidea</taxon>
        <taxon>Plectidae</taxon>
        <taxon>Plectus</taxon>
    </lineage>
</organism>
<evidence type="ECO:0000256" key="1">
    <source>
        <dbReference type="SAM" id="MobiDB-lite"/>
    </source>
</evidence>
<sequence>MSPLTVHYKVSRSKTEANRNPDATASISPKKGARKVKCFKCCSYTRYLVLMLVTLCLASIWLNILTFNFTVICMNPKESADGGGRGSEGGQNNATWGDNTTTNGTNDSNSAQSSRAATVKRSWASNLRSFAQQS</sequence>
<feature type="region of interest" description="Disordered" evidence="1">
    <location>
        <begin position="1"/>
        <end position="28"/>
    </location>
</feature>